<dbReference type="InterPro" id="IPR027417">
    <property type="entry name" value="P-loop_NTPase"/>
</dbReference>
<dbReference type="Proteomes" id="UP001302666">
    <property type="component" value="Plasmid unnamed2"/>
</dbReference>
<keyword evidence="5" id="KW-0333">Golgi apparatus</keyword>
<dbReference type="RefSeq" id="WP_317387020.1">
    <property type="nucleotide sequence ID" value="NZ_CP136705.1"/>
</dbReference>
<dbReference type="PANTHER" id="PTHR12137">
    <property type="entry name" value="CARBOHYDRATE SULFOTRANSFERASE"/>
    <property type="match status" value="1"/>
</dbReference>
<gene>
    <name evidence="8" type="ORF">R1T40_20975</name>
</gene>
<evidence type="ECO:0000256" key="7">
    <source>
        <dbReference type="ARBA" id="ARBA00023180"/>
    </source>
</evidence>
<keyword evidence="8" id="KW-0614">Plasmid</keyword>
<dbReference type="Gene3D" id="3.40.50.300">
    <property type="entry name" value="P-loop containing nucleotide triphosphate hydrolases"/>
    <property type="match status" value="1"/>
</dbReference>
<protein>
    <submittedName>
        <fullName evidence="8">Sulfotransferase family 2 domain-containing protein</fullName>
    </submittedName>
</protein>
<organism evidence="8 9">
    <name type="scientific">Tritonibacter scottomollicae</name>
    <name type="common">Epibacterium scottomollicae</name>
    <dbReference type="NCBI Taxonomy" id="483013"/>
    <lineage>
        <taxon>Bacteria</taxon>
        <taxon>Pseudomonadati</taxon>
        <taxon>Pseudomonadota</taxon>
        <taxon>Alphaproteobacteria</taxon>
        <taxon>Rhodobacterales</taxon>
        <taxon>Paracoccaceae</taxon>
        <taxon>Tritonibacter</taxon>
    </lineage>
</organism>
<evidence type="ECO:0000256" key="6">
    <source>
        <dbReference type="ARBA" id="ARBA00023136"/>
    </source>
</evidence>
<reference evidence="8 9" key="1">
    <citation type="submission" date="2023-10" db="EMBL/GenBank/DDBJ databases">
        <title>Eight complete genome sequences of bacteria isolated from laboratory stock of Giant Kelp gametophytes.</title>
        <authorList>
            <person name="Tolentino B."/>
            <person name="Nuzhdin S."/>
        </authorList>
    </citation>
    <scope>NUCLEOTIDE SEQUENCE [LARGE SCALE GENOMIC DNA]</scope>
    <source>
        <strain evidence="8 9">LC.270.F.C4</strain>
        <plasmid evidence="8 9">unnamed2</plasmid>
    </source>
</reference>
<keyword evidence="9" id="KW-1185">Reference proteome</keyword>
<evidence type="ECO:0000256" key="2">
    <source>
        <dbReference type="ARBA" id="ARBA00022679"/>
    </source>
</evidence>
<evidence type="ECO:0000313" key="8">
    <source>
        <dbReference type="EMBL" id="WOI35321.1"/>
    </source>
</evidence>
<dbReference type="PANTHER" id="PTHR12137:SF54">
    <property type="entry name" value="CARBOHYDRATE SULFOTRANSFERASE"/>
    <property type="match status" value="1"/>
</dbReference>
<keyword evidence="4" id="KW-1133">Transmembrane helix</keyword>
<proteinExistence type="predicted"/>
<keyword evidence="3" id="KW-0812">Transmembrane</keyword>
<keyword evidence="6" id="KW-0472">Membrane</keyword>
<accession>A0ABZ0HLJ2</accession>
<evidence type="ECO:0000256" key="1">
    <source>
        <dbReference type="ARBA" id="ARBA00004323"/>
    </source>
</evidence>
<dbReference type="InterPro" id="IPR018011">
    <property type="entry name" value="Carb_sulfotrans_8-10"/>
</dbReference>
<evidence type="ECO:0000256" key="3">
    <source>
        <dbReference type="ARBA" id="ARBA00022692"/>
    </source>
</evidence>
<name>A0ABZ0HLJ2_TRISK</name>
<evidence type="ECO:0000313" key="9">
    <source>
        <dbReference type="Proteomes" id="UP001302666"/>
    </source>
</evidence>
<keyword evidence="2" id="KW-0808">Transferase</keyword>
<dbReference type="SUPFAM" id="SSF52540">
    <property type="entry name" value="P-loop containing nucleoside triphosphate hydrolases"/>
    <property type="match status" value="1"/>
</dbReference>
<sequence>MTVMISKHKFFFASAPKVACTSIKTEMFRVENGFDFRPFHANGHYRHIHDNAIYPAAPFERFSHLDFSGYLKLTMVRDPVRRFLSAYSNRVGYYRELSAEALGDDHLGNGIIPNPSIHEFIDGLSKYRNASGSIRLHTEPLKVFLGSDPSFYDQIFNIRKIDQFDKVVSDWIGDSFSTPHLQTGGEKIGVSELSVSELKKIRKFYEDDYELFGEYFE</sequence>
<geneLocation type="plasmid" evidence="8 9">
    <name>unnamed2</name>
</geneLocation>
<dbReference type="EMBL" id="CP136705">
    <property type="protein sequence ID" value="WOI35321.1"/>
    <property type="molecule type" value="Genomic_DNA"/>
</dbReference>
<comment type="subcellular location">
    <subcellularLocation>
        <location evidence="1">Golgi apparatus membrane</location>
        <topology evidence="1">Single-pass type II membrane protein</topology>
    </subcellularLocation>
</comment>
<evidence type="ECO:0000256" key="5">
    <source>
        <dbReference type="ARBA" id="ARBA00023034"/>
    </source>
</evidence>
<keyword evidence="7" id="KW-0325">Glycoprotein</keyword>
<evidence type="ECO:0000256" key="4">
    <source>
        <dbReference type="ARBA" id="ARBA00022989"/>
    </source>
</evidence>
<dbReference type="Pfam" id="PF03567">
    <property type="entry name" value="Sulfotransfer_2"/>
    <property type="match status" value="1"/>
</dbReference>
<dbReference type="InterPro" id="IPR005331">
    <property type="entry name" value="Sulfotransferase"/>
</dbReference>